<evidence type="ECO:0000313" key="1">
    <source>
        <dbReference type="EMBL" id="MBA4641160.1"/>
    </source>
</evidence>
<name>A0A7C9DEC0_OPUST</name>
<accession>A0A7C9DEC0</accession>
<protein>
    <submittedName>
        <fullName evidence="1">Uncharacterized protein</fullName>
    </submittedName>
</protein>
<organism evidence="1">
    <name type="scientific">Opuntia streptacantha</name>
    <name type="common">Prickly pear cactus</name>
    <name type="synonym">Opuntia cardona</name>
    <dbReference type="NCBI Taxonomy" id="393608"/>
    <lineage>
        <taxon>Eukaryota</taxon>
        <taxon>Viridiplantae</taxon>
        <taxon>Streptophyta</taxon>
        <taxon>Embryophyta</taxon>
        <taxon>Tracheophyta</taxon>
        <taxon>Spermatophyta</taxon>
        <taxon>Magnoliopsida</taxon>
        <taxon>eudicotyledons</taxon>
        <taxon>Gunneridae</taxon>
        <taxon>Pentapetalae</taxon>
        <taxon>Caryophyllales</taxon>
        <taxon>Cactineae</taxon>
        <taxon>Cactaceae</taxon>
        <taxon>Opuntioideae</taxon>
        <taxon>Opuntia</taxon>
    </lineage>
</organism>
<sequence length="104" mass="11228">MGLHEATLSYTNKATNQSINVYNFTDNLSLTSRQSFNSVPTSEASNSMLKLPQMTDVGNTNTTQKTTITFGVGLALARHWTFGYLEAAGQPGQGSRQRLSGLSP</sequence>
<dbReference type="AlphaFoldDB" id="A0A7C9DEC0"/>
<reference evidence="1" key="2">
    <citation type="submission" date="2020-07" db="EMBL/GenBank/DDBJ databases">
        <authorList>
            <person name="Vera ALvarez R."/>
            <person name="Arias-Moreno D.M."/>
            <person name="Jimenez-Jacinto V."/>
            <person name="Jimenez-Bremont J.F."/>
            <person name="Swaminathan K."/>
            <person name="Moose S.P."/>
            <person name="Guerrero-Gonzalez M.L."/>
            <person name="Marino-Ramirez L."/>
            <person name="Landsman D."/>
            <person name="Rodriguez-Kessler M."/>
            <person name="Delgado-Sanchez P."/>
        </authorList>
    </citation>
    <scope>NUCLEOTIDE SEQUENCE</scope>
    <source>
        <tissue evidence="1">Cladode</tissue>
    </source>
</reference>
<proteinExistence type="predicted"/>
<dbReference type="EMBL" id="GISG01123011">
    <property type="protein sequence ID" value="MBA4641160.1"/>
    <property type="molecule type" value="Transcribed_RNA"/>
</dbReference>
<reference evidence="1" key="1">
    <citation type="journal article" date="2013" name="J. Plant Res.">
        <title>Effect of fungi and light on seed germination of three Opuntia species from semiarid lands of central Mexico.</title>
        <authorList>
            <person name="Delgado-Sanchez P."/>
            <person name="Jimenez-Bremont J.F."/>
            <person name="Guerrero-Gonzalez Mde L."/>
            <person name="Flores J."/>
        </authorList>
    </citation>
    <scope>NUCLEOTIDE SEQUENCE</scope>
    <source>
        <tissue evidence="1">Cladode</tissue>
    </source>
</reference>